<evidence type="ECO:0000313" key="2">
    <source>
        <dbReference type="EMBL" id="GIL38246.1"/>
    </source>
</evidence>
<gene>
    <name evidence="2" type="ORF">TMPK1_04830</name>
</gene>
<dbReference type="PANTHER" id="PTHR30024">
    <property type="entry name" value="ALIPHATIC SULFONATES-BINDING PROTEIN-RELATED"/>
    <property type="match status" value="1"/>
</dbReference>
<feature type="chain" id="PRO_5035879544" evidence="1">
    <location>
        <begin position="20"/>
        <end position="328"/>
    </location>
</feature>
<accession>A0A8S8XAR8</accession>
<keyword evidence="1" id="KW-0732">Signal</keyword>
<evidence type="ECO:0000313" key="3">
    <source>
        <dbReference type="Proteomes" id="UP000681075"/>
    </source>
</evidence>
<reference evidence="2" key="1">
    <citation type="submission" date="2021-02" db="EMBL/GenBank/DDBJ databases">
        <title>Genome sequence of Rhodospirillales sp. strain TMPK1 isolated from soil.</title>
        <authorList>
            <person name="Nakai R."/>
            <person name="Kusada H."/>
            <person name="Tamaki H."/>
        </authorList>
    </citation>
    <scope>NUCLEOTIDE SEQUENCE</scope>
    <source>
        <strain evidence="2">TMPK1</strain>
    </source>
</reference>
<keyword evidence="3" id="KW-1185">Reference proteome</keyword>
<dbReference type="AlphaFoldDB" id="A0A8S8XAR8"/>
<dbReference type="Gene3D" id="3.40.190.10">
    <property type="entry name" value="Periplasmic binding protein-like II"/>
    <property type="match status" value="2"/>
</dbReference>
<dbReference type="EMBL" id="BOPV01000001">
    <property type="protein sequence ID" value="GIL38246.1"/>
    <property type="molecule type" value="Genomic_DNA"/>
</dbReference>
<proteinExistence type="predicted"/>
<protein>
    <submittedName>
        <fullName evidence="2">Sulfonate ABC transporter substrate-binding protein</fullName>
    </submittedName>
</protein>
<organism evidence="2 3">
    <name type="scientific">Roseiterribacter gracilis</name>
    <dbReference type="NCBI Taxonomy" id="2812848"/>
    <lineage>
        <taxon>Bacteria</taxon>
        <taxon>Pseudomonadati</taxon>
        <taxon>Pseudomonadota</taxon>
        <taxon>Alphaproteobacteria</taxon>
        <taxon>Rhodospirillales</taxon>
        <taxon>Roseiterribacteraceae</taxon>
        <taxon>Roseiterribacter</taxon>
    </lineage>
</organism>
<dbReference type="RefSeq" id="WP_420241216.1">
    <property type="nucleotide sequence ID" value="NZ_BOPV01000001.1"/>
</dbReference>
<evidence type="ECO:0000256" key="1">
    <source>
        <dbReference type="SAM" id="SignalP"/>
    </source>
</evidence>
<dbReference type="SUPFAM" id="SSF53850">
    <property type="entry name" value="Periplasmic binding protein-like II"/>
    <property type="match status" value="1"/>
</dbReference>
<comment type="caution">
    <text evidence="2">The sequence shown here is derived from an EMBL/GenBank/DDBJ whole genome shotgun (WGS) entry which is preliminary data.</text>
</comment>
<dbReference type="Pfam" id="PF13379">
    <property type="entry name" value="NMT1_2"/>
    <property type="match status" value="1"/>
</dbReference>
<name>A0A8S8XAR8_9PROT</name>
<dbReference type="Proteomes" id="UP000681075">
    <property type="component" value="Unassembled WGS sequence"/>
</dbReference>
<dbReference type="PANTHER" id="PTHR30024:SF2">
    <property type="entry name" value="ABC TRANSPORTER SUBSTRATE-BINDING PROTEIN"/>
    <property type="match status" value="1"/>
</dbReference>
<feature type="signal peptide" evidence="1">
    <location>
        <begin position="1"/>
        <end position="19"/>
    </location>
</feature>
<sequence length="328" mass="35607">MKTIFAIALSLVLAVSASATELRISQQFGLSYLPMIVAKEQKLIERFATENGVKDLKIEWRVVSGGSFTNEALLSGTIDLVSAGVPPFITIWAKTRNSIDVRALAALGSVPNELNTNNPNVRTLKDFSDKDRIALPAPKVGFQAIVLQMAAEQAFGPGQFAKLDTLTVGLTHPDATAALLSGGAGVSAHFTSPPFQSLQQKDPRVHRVLSSYDVLGGPHTFNVLYGTKKWHDANPQVARAVVQALDEANRFIQSQPRQAAALYIAAEKSPQSIDEVEALIRDPRIHYTTAPENVLKFAAFQARTGQIPVAPSQWEELFFPELHEKAGS</sequence>